<reference evidence="3" key="1">
    <citation type="submission" date="2024-02" db="EMBL/GenBank/DDBJ databases">
        <authorList>
            <consortium name="ELIXIR-Norway"/>
            <consortium name="Elixir Norway"/>
        </authorList>
    </citation>
    <scope>NUCLEOTIDE SEQUENCE</scope>
</reference>
<evidence type="ECO:0000313" key="4">
    <source>
        <dbReference type="Proteomes" id="UP001497444"/>
    </source>
</evidence>
<protein>
    <recommendedName>
        <fullName evidence="2">J domain-containing protein</fullName>
    </recommendedName>
</protein>
<dbReference type="PANTHER" id="PTHR45090">
    <property type="entry name" value="CHAPERONE PROTEIN DNAJ 20 CHLOROPLASTIC"/>
    <property type="match status" value="1"/>
</dbReference>
<dbReference type="CDD" id="cd06257">
    <property type="entry name" value="DnaJ"/>
    <property type="match status" value="1"/>
</dbReference>
<dbReference type="Proteomes" id="UP001497444">
    <property type="component" value="Chromosome 6"/>
</dbReference>
<dbReference type="Gene3D" id="1.10.287.110">
    <property type="entry name" value="DnaJ domain"/>
    <property type="match status" value="1"/>
</dbReference>
<dbReference type="SUPFAM" id="SSF46565">
    <property type="entry name" value="Chaperone J-domain"/>
    <property type="match status" value="1"/>
</dbReference>
<feature type="domain" description="J" evidence="2">
    <location>
        <begin position="122"/>
        <end position="189"/>
    </location>
</feature>
<dbReference type="PRINTS" id="PR00625">
    <property type="entry name" value="JDOMAIN"/>
</dbReference>
<name>A0ABP0X7Q7_9BRYO</name>
<dbReference type="PROSITE" id="PS50076">
    <property type="entry name" value="DNAJ_2"/>
    <property type="match status" value="1"/>
</dbReference>
<evidence type="ECO:0000313" key="3">
    <source>
        <dbReference type="EMBL" id="CAK9275133.1"/>
    </source>
</evidence>
<dbReference type="PANTHER" id="PTHR45090:SF6">
    <property type="entry name" value="J DOMAIN-CONTAINING PROTEIN"/>
    <property type="match status" value="1"/>
</dbReference>
<gene>
    <name evidence="3" type="ORF">CSSPJE1EN1_LOCUS20611</name>
</gene>
<evidence type="ECO:0000259" key="2">
    <source>
        <dbReference type="PROSITE" id="PS50076"/>
    </source>
</evidence>
<keyword evidence="4" id="KW-1185">Reference proteome</keyword>
<dbReference type="Pfam" id="PF00226">
    <property type="entry name" value="DnaJ"/>
    <property type="match status" value="1"/>
</dbReference>
<evidence type="ECO:0000256" key="1">
    <source>
        <dbReference type="SAM" id="MobiDB-lite"/>
    </source>
</evidence>
<dbReference type="EMBL" id="OZ020101">
    <property type="protein sequence ID" value="CAK9275133.1"/>
    <property type="molecule type" value="Genomic_DNA"/>
</dbReference>
<sequence>MASFRGLVAVAGASSTTYGLLTEGCLQQSPAIRRGGGGGYETKEGACLRSASSFCGERSGLLSSVSKPVDAFTARTSKVRAYSTGGATTTKEEQQQYGGSSSSSGYKEMRSPAYPAAGVRRTLYDVLGISKTASAKEIKAAYRQAARKLHPDVVPAEQREDSTKMFLQMQNAYNVLSDDESRAAYDLQLSVQSSYITSCNWGFTTASSPSSGGPISYPAADFSSAFKGRSWETDQCW</sequence>
<dbReference type="InterPro" id="IPR001623">
    <property type="entry name" value="DnaJ_domain"/>
</dbReference>
<organism evidence="3 4">
    <name type="scientific">Sphagnum jensenii</name>
    <dbReference type="NCBI Taxonomy" id="128206"/>
    <lineage>
        <taxon>Eukaryota</taxon>
        <taxon>Viridiplantae</taxon>
        <taxon>Streptophyta</taxon>
        <taxon>Embryophyta</taxon>
        <taxon>Bryophyta</taxon>
        <taxon>Sphagnophytina</taxon>
        <taxon>Sphagnopsida</taxon>
        <taxon>Sphagnales</taxon>
        <taxon>Sphagnaceae</taxon>
        <taxon>Sphagnum</taxon>
    </lineage>
</organism>
<dbReference type="InterPro" id="IPR053232">
    <property type="entry name" value="DnaJ_C/III_chloroplastic"/>
</dbReference>
<feature type="region of interest" description="Disordered" evidence="1">
    <location>
        <begin position="83"/>
        <end position="109"/>
    </location>
</feature>
<dbReference type="InterPro" id="IPR036869">
    <property type="entry name" value="J_dom_sf"/>
</dbReference>
<accession>A0ABP0X7Q7</accession>
<dbReference type="SMART" id="SM00271">
    <property type="entry name" value="DnaJ"/>
    <property type="match status" value="1"/>
</dbReference>
<feature type="compositionally biased region" description="Low complexity" evidence="1">
    <location>
        <begin position="95"/>
        <end position="106"/>
    </location>
</feature>
<proteinExistence type="predicted"/>